<reference evidence="5 6" key="1">
    <citation type="submission" date="2018-03" db="EMBL/GenBank/DDBJ databases">
        <title>Genomic Encyclopedia of Archaeal and Bacterial Type Strains, Phase II (KMG-II): from individual species to whole genera.</title>
        <authorList>
            <person name="Goeker M."/>
        </authorList>
    </citation>
    <scope>NUCLEOTIDE SEQUENCE [LARGE SCALE GENOMIC DNA]</scope>
    <source>
        <strain evidence="5 6">DSM 100212</strain>
    </source>
</reference>
<keyword evidence="2" id="KW-0201">Cytochrome c-type biogenesis</keyword>
<dbReference type="EMBL" id="PVTQ01000005">
    <property type="protein sequence ID" value="PRY90215.1"/>
    <property type="molecule type" value="Genomic_DNA"/>
</dbReference>
<dbReference type="NCBIfam" id="TIGR03142">
    <property type="entry name" value="cytochro_ccmI"/>
    <property type="match status" value="1"/>
</dbReference>
<keyword evidence="4" id="KW-0812">Transmembrane</keyword>
<keyword evidence="4" id="KW-1133">Transmembrane helix</keyword>
<evidence type="ECO:0000313" key="6">
    <source>
        <dbReference type="Proteomes" id="UP000238392"/>
    </source>
</evidence>
<feature type="region of interest" description="Disordered" evidence="3">
    <location>
        <begin position="135"/>
        <end position="157"/>
    </location>
</feature>
<feature type="transmembrane region" description="Helical" evidence="4">
    <location>
        <begin position="91"/>
        <end position="113"/>
    </location>
</feature>
<keyword evidence="6" id="KW-1185">Reference proteome</keyword>
<gene>
    <name evidence="5" type="ORF">CLV74_105196</name>
</gene>
<dbReference type="GO" id="GO:0017004">
    <property type="term" value="P:cytochrome complex assembly"/>
    <property type="evidence" value="ECO:0007669"/>
    <property type="project" value="UniProtKB-KW"/>
</dbReference>
<dbReference type="RefSeq" id="WP_106264237.1">
    <property type="nucleotide sequence ID" value="NZ_PVTQ01000005.1"/>
</dbReference>
<evidence type="ECO:0000313" key="5">
    <source>
        <dbReference type="EMBL" id="PRY90215.1"/>
    </source>
</evidence>
<dbReference type="PANTHER" id="PTHR47870:SF1">
    <property type="entry name" value="CYTOCHROME C-TYPE BIOGENESIS PROTEIN CCMH"/>
    <property type="match status" value="1"/>
</dbReference>
<evidence type="ECO:0000256" key="3">
    <source>
        <dbReference type="SAM" id="MobiDB-lite"/>
    </source>
</evidence>
<dbReference type="Gene3D" id="1.25.40.10">
    <property type="entry name" value="Tetratricopeptide repeat domain"/>
    <property type="match status" value="1"/>
</dbReference>
<comment type="caution">
    <text evidence="5">The sequence shown here is derived from an EMBL/GenBank/DDBJ whole genome shotgun (WGS) entry which is preliminary data.</text>
</comment>
<evidence type="ECO:0000256" key="2">
    <source>
        <dbReference type="ARBA" id="ARBA00022748"/>
    </source>
</evidence>
<dbReference type="AlphaFoldDB" id="A0A2T0WU41"/>
<name>A0A2T0WU41_9RHOB</name>
<accession>A0A2T0WU41</accession>
<proteinExistence type="predicted"/>
<dbReference type="InterPro" id="IPR051263">
    <property type="entry name" value="C-type_cytochrome_biogenesis"/>
</dbReference>
<sequence>MLFWIITLGLAVLVAALLAIALLRGKPGDVSPAAYDLEVYRTQLKEVERDAARGVIGPDEAERLKAEVGRRILAADTAMKTEIETGGQPRAATALMAVIVVAILAGGGLYTYWRLGAPGYGDLALKDRIAMAEERRATRPSQAEGEAAAPPIPEMPRADSQFTELVGKLRAAVAQRPDDLQGQALLVRNEAVLGNFTQAYAAQKRVIEIKGDEASATDYADLADMLILAAGGYVSPEAEEALRGALSRDRQNGTALYYWGLMLTQNDRPDQAFNIWNNLLRKGPADAPWIAPIRAQITQVAEAAGVDFTMPEAAAPALRGPSAEDMANAAEMTDEDRQAMIRGMVEQLSERLASEGGSAAEWSRLISAYGVLGETDRARAIWTEAQGRFADRPDDLATVRQGAQAAGVAE</sequence>
<dbReference type="GO" id="GO:0030313">
    <property type="term" value="C:cell envelope"/>
    <property type="evidence" value="ECO:0007669"/>
    <property type="project" value="UniProtKB-SubCell"/>
</dbReference>
<dbReference type="OrthoDB" id="9815847at2"/>
<dbReference type="SUPFAM" id="SSF48452">
    <property type="entry name" value="TPR-like"/>
    <property type="match status" value="1"/>
</dbReference>
<keyword evidence="4" id="KW-0472">Membrane</keyword>
<evidence type="ECO:0000256" key="1">
    <source>
        <dbReference type="ARBA" id="ARBA00004196"/>
    </source>
</evidence>
<dbReference type="InterPro" id="IPR011990">
    <property type="entry name" value="TPR-like_helical_dom_sf"/>
</dbReference>
<protein>
    <submittedName>
        <fullName evidence="5">Cytochrome c-type biogenesis protein CcmH</fullName>
    </submittedName>
</protein>
<dbReference type="PANTHER" id="PTHR47870">
    <property type="entry name" value="CYTOCHROME C-TYPE BIOGENESIS PROTEIN CCMH"/>
    <property type="match status" value="1"/>
</dbReference>
<dbReference type="InterPro" id="IPR017560">
    <property type="entry name" value="Cyt_c_biogenesis_CcmI"/>
</dbReference>
<organism evidence="5 6">
    <name type="scientific">Donghicola tyrosinivorans</name>
    <dbReference type="NCBI Taxonomy" id="1652492"/>
    <lineage>
        <taxon>Bacteria</taxon>
        <taxon>Pseudomonadati</taxon>
        <taxon>Pseudomonadota</taxon>
        <taxon>Alphaproteobacteria</taxon>
        <taxon>Rhodobacterales</taxon>
        <taxon>Roseobacteraceae</taxon>
        <taxon>Donghicola</taxon>
    </lineage>
</organism>
<evidence type="ECO:0000256" key="4">
    <source>
        <dbReference type="SAM" id="Phobius"/>
    </source>
</evidence>
<comment type="subcellular location">
    <subcellularLocation>
        <location evidence="1">Cell envelope</location>
    </subcellularLocation>
</comment>
<dbReference type="Proteomes" id="UP000238392">
    <property type="component" value="Unassembled WGS sequence"/>
</dbReference>